<evidence type="ECO:0000256" key="4">
    <source>
        <dbReference type="ARBA" id="ARBA00022519"/>
    </source>
</evidence>
<dbReference type="PANTHER" id="PTHR35011">
    <property type="entry name" value="2,3-DIKETO-L-GULONATE TRAP TRANSPORTER SMALL PERMEASE PROTEIN YIAM"/>
    <property type="match status" value="1"/>
</dbReference>
<dbReference type="GO" id="GO:0015740">
    <property type="term" value="P:C4-dicarboxylate transport"/>
    <property type="evidence" value="ECO:0007669"/>
    <property type="project" value="TreeGrafter"/>
</dbReference>
<name>A0A1G9RF28_9BACI</name>
<dbReference type="RefSeq" id="WP_074598626.1">
    <property type="nucleotide sequence ID" value="NZ_FNHF01000002.1"/>
</dbReference>
<keyword evidence="7" id="KW-0472">Membrane</keyword>
<feature type="domain" description="Tripartite ATP-independent periplasmic transporters DctQ component" evidence="9">
    <location>
        <begin position="24"/>
        <end position="152"/>
    </location>
</feature>
<evidence type="ECO:0000256" key="8">
    <source>
        <dbReference type="ARBA" id="ARBA00038436"/>
    </source>
</evidence>
<evidence type="ECO:0000313" key="10">
    <source>
        <dbReference type="EMBL" id="SDM21670.1"/>
    </source>
</evidence>
<dbReference type="GO" id="GO:0005886">
    <property type="term" value="C:plasma membrane"/>
    <property type="evidence" value="ECO:0007669"/>
    <property type="project" value="UniProtKB-SubCell"/>
</dbReference>
<dbReference type="InterPro" id="IPR007387">
    <property type="entry name" value="TRAP_DctQ"/>
</dbReference>
<evidence type="ECO:0000256" key="6">
    <source>
        <dbReference type="ARBA" id="ARBA00022989"/>
    </source>
</evidence>
<keyword evidence="6" id="KW-1133">Transmembrane helix</keyword>
<gene>
    <name evidence="10" type="ORF">SAMN05216244_1957</name>
</gene>
<dbReference type="Pfam" id="PF04290">
    <property type="entry name" value="DctQ"/>
    <property type="match status" value="1"/>
</dbReference>
<keyword evidence="2" id="KW-0813">Transport</keyword>
<keyword evidence="4" id="KW-0997">Cell inner membrane</keyword>
<evidence type="ECO:0000256" key="1">
    <source>
        <dbReference type="ARBA" id="ARBA00004429"/>
    </source>
</evidence>
<dbReference type="Proteomes" id="UP000182347">
    <property type="component" value="Unassembled WGS sequence"/>
</dbReference>
<evidence type="ECO:0000256" key="7">
    <source>
        <dbReference type="ARBA" id="ARBA00023136"/>
    </source>
</evidence>
<evidence type="ECO:0000313" key="11">
    <source>
        <dbReference type="Proteomes" id="UP000182347"/>
    </source>
</evidence>
<comment type="subcellular location">
    <subcellularLocation>
        <location evidence="1">Cell inner membrane</location>
        <topology evidence="1">Multi-pass membrane protein</topology>
    </subcellularLocation>
</comment>
<evidence type="ECO:0000259" key="9">
    <source>
        <dbReference type="Pfam" id="PF04290"/>
    </source>
</evidence>
<proteinExistence type="inferred from homology"/>
<dbReference type="AlphaFoldDB" id="A0A1G9RF28"/>
<dbReference type="STRING" id="482461.SAMN05216244_1957"/>
<dbReference type="PANTHER" id="PTHR35011:SF2">
    <property type="entry name" value="2,3-DIKETO-L-GULONATE TRAP TRANSPORTER SMALL PERMEASE PROTEIN YIAM"/>
    <property type="match status" value="1"/>
</dbReference>
<organism evidence="10 11">
    <name type="scientific">Sediminibacillus halophilus</name>
    <dbReference type="NCBI Taxonomy" id="482461"/>
    <lineage>
        <taxon>Bacteria</taxon>
        <taxon>Bacillati</taxon>
        <taxon>Bacillota</taxon>
        <taxon>Bacilli</taxon>
        <taxon>Bacillales</taxon>
        <taxon>Bacillaceae</taxon>
        <taxon>Sediminibacillus</taxon>
    </lineage>
</organism>
<evidence type="ECO:0000256" key="3">
    <source>
        <dbReference type="ARBA" id="ARBA00022475"/>
    </source>
</evidence>
<reference evidence="11" key="1">
    <citation type="submission" date="2016-10" db="EMBL/GenBank/DDBJ databases">
        <authorList>
            <person name="Varghese N."/>
            <person name="Submissions S."/>
        </authorList>
    </citation>
    <scope>NUCLEOTIDE SEQUENCE [LARGE SCALE GENOMIC DNA]</scope>
    <source>
        <strain evidence="11">CGMCC 1.6199</strain>
    </source>
</reference>
<evidence type="ECO:0000256" key="5">
    <source>
        <dbReference type="ARBA" id="ARBA00022692"/>
    </source>
</evidence>
<keyword evidence="11" id="KW-1185">Reference proteome</keyword>
<evidence type="ECO:0000256" key="2">
    <source>
        <dbReference type="ARBA" id="ARBA00022448"/>
    </source>
</evidence>
<dbReference type="EMBL" id="FNHF01000002">
    <property type="protein sequence ID" value="SDM21670.1"/>
    <property type="molecule type" value="Genomic_DNA"/>
</dbReference>
<dbReference type="GO" id="GO:0022857">
    <property type="term" value="F:transmembrane transporter activity"/>
    <property type="evidence" value="ECO:0007669"/>
    <property type="project" value="TreeGrafter"/>
</dbReference>
<sequence>MKKLINGLAKAQLVLAAIFFIVFIVCVILQVASRYIPGITVFWASTIATYSFIWMVFFGAAVTLREKEHFKLTILLDKLTGLPLLVLQIVIQLILVWFGYIMVTDGYEISQQFWGWTVNSMPQLKQGYMWLVLPITGITFMVYALESLVEEIIKFRKDKGGYQA</sequence>
<accession>A0A1G9RF28</accession>
<comment type="similarity">
    <text evidence="8">Belongs to the TRAP transporter small permease family.</text>
</comment>
<keyword evidence="5" id="KW-0812">Transmembrane</keyword>
<keyword evidence="3" id="KW-1003">Cell membrane</keyword>
<dbReference type="InterPro" id="IPR055348">
    <property type="entry name" value="DctQ"/>
</dbReference>
<protein>
    <submittedName>
        <fullName evidence="10">TRAP-type C4-dicarboxylate transport system, small permease component</fullName>
    </submittedName>
</protein>